<sequence length="233" mass="27022">MKQSTVLVVDDEKEIADFIELYLKNEDYEVFKFYNGKEALECIENENIDLAILDVMLPDIDGFEILKQIRLKYTFPVIMLTAKVSSMDKINGLTLGADDYIEKPFEPLELMARVKAQLRRFTRYNDGSGTDQEDTQEIAGLILNRATHQCTYGEAEVTLTPLEFSILWILTKNRGKVISSENLFEQVWKEKYFKNNNNTVMVHIRHLREKLGEVMGHKELIKTVWGVGYKVEE</sequence>
<keyword evidence="3" id="KW-0902">Two-component regulatory system</keyword>
<dbReference type="EMBL" id="BLYI01000033">
    <property type="protein sequence ID" value="GFO85263.1"/>
    <property type="molecule type" value="Genomic_DNA"/>
</dbReference>
<comment type="function">
    <text evidence="7">May play the central regulatory role in sporulation. It may be an element of the effector pathway responsible for the activation of sporulation genes in response to nutritional stress. Spo0A may act in concert with spo0H (a sigma factor) to control the expression of some genes that are critical to the sporulation process.</text>
</comment>
<dbReference type="GO" id="GO:0000976">
    <property type="term" value="F:transcription cis-regulatory region binding"/>
    <property type="evidence" value="ECO:0007669"/>
    <property type="project" value="TreeGrafter"/>
</dbReference>
<dbReference type="InterPro" id="IPR058211">
    <property type="entry name" value="VanR-like"/>
</dbReference>
<dbReference type="PANTHER" id="PTHR48111">
    <property type="entry name" value="REGULATOR OF RPOS"/>
    <property type="match status" value="1"/>
</dbReference>
<organism evidence="12 13">
    <name type="scientific">Anaerostipes butyraticus</name>
    <dbReference type="NCBI Taxonomy" id="645466"/>
    <lineage>
        <taxon>Bacteria</taxon>
        <taxon>Bacillati</taxon>
        <taxon>Bacillota</taxon>
        <taxon>Clostridia</taxon>
        <taxon>Lachnospirales</taxon>
        <taxon>Lachnospiraceae</taxon>
        <taxon>Anaerostipes</taxon>
    </lineage>
</organism>
<dbReference type="InterPro" id="IPR036388">
    <property type="entry name" value="WH-like_DNA-bd_sf"/>
</dbReference>
<keyword evidence="6" id="KW-0804">Transcription</keyword>
<evidence type="ECO:0000256" key="7">
    <source>
        <dbReference type="ARBA" id="ARBA00024867"/>
    </source>
</evidence>
<dbReference type="SMART" id="SM00862">
    <property type="entry name" value="Trans_reg_C"/>
    <property type="match status" value="1"/>
</dbReference>
<comment type="caution">
    <text evidence="12">The sequence shown here is derived from an EMBL/GenBank/DDBJ whole genome shotgun (WGS) entry which is preliminary data.</text>
</comment>
<dbReference type="InterPro" id="IPR011006">
    <property type="entry name" value="CheY-like_superfamily"/>
</dbReference>
<dbReference type="FunFam" id="3.40.50.2300:FF:000001">
    <property type="entry name" value="DNA-binding response regulator PhoB"/>
    <property type="match status" value="1"/>
</dbReference>
<dbReference type="RefSeq" id="WP_201310972.1">
    <property type="nucleotide sequence ID" value="NZ_BLYI01000033.1"/>
</dbReference>
<dbReference type="Gene3D" id="3.40.50.2300">
    <property type="match status" value="1"/>
</dbReference>
<dbReference type="Gene3D" id="1.10.10.10">
    <property type="entry name" value="Winged helix-like DNA-binding domain superfamily/Winged helix DNA-binding domain"/>
    <property type="match status" value="1"/>
</dbReference>
<dbReference type="GO" id="GO:0032993">
    <property type="term" value="C:protein-DNA complex"/>
    <property type="evidence" value="ECO:0007669"/>
    <property type="project" value="TreeGrafter"/>
</dbReference>
<dbReference type="FunFam" id="1.10.10.10:FF:000018">
    <property type="entry name" value="DNA-binding response regulator ResD"/>
    <property type="match status" value="1"/>
</dbReference>
<evidence type="ECO:0000256" key="4">
    <source>
        <dbReference type="ARBA" id="ARBA00023015"/>
    </source>
</evidence>
<feature type="modified residue" description="4-aspartylphosphate" evidence="8">
    <location>
        <position position="54"/>
    </location>
</feature>
<evidence type="ECO:0000259" key="11">
    <source>
        <dbReference type="PROSITE" id="PS51755"/>
    </source>
</evidence>
<dbReference type="SUPFAM" id="SSF52172">
    <property type="entry name" value="CheY-like"/>
    <property type="match status" value="1"/>
</dbReference>
<evidence type="ECO:0000256" key="6">
    <source>
        <dbReference type="ARBA" id="ARBA00023163"/>
    </source>
</evidence>
<protein>
    <recommendedName>
        <fullName evidence="1">Stage 0 sporulation protein A homolog</fullName>
    </recommendedName>
</protein>
<dbReference type="Gene3D" id="6.10.250.690">
    <property type="match status" value="1"/>
</dbReference>
<keyword evidence="4" id="KW-0805">Transcription regulation</keyword>
<evidence type="ECO:0000256" key="8">
    <source>
        <dbReference type="PROSITE-ProRule" id="PRU00169"/>
    </source>
</evidence>
<feature type="DNA-binding region" description="OmpR/PhoB-type" evidence="9">
    <location>
        <begin position="133"/>
        <end position="233"/>
    </location>
</feature>
<dbReference type="SMART" id="SM00448">
    <property type="entry name" value="REC"/>
    <property type="match status" value="1"/>
</dbReference>
<dbReference type="PROSITE" id="PS50110">
    <property type="entry name" value="RESPONSE_REGULATORY"/>
    <property type="match status" value="1"/>
</dbReference>
<dbReference type="NCBIfam" id="NF033117">
    <property type="entry name" value="vanR_ACDEGLN"/>
    <property type="match status" value="1"/>
</dbReference>
<evidence type="ECO:0000256" key="5">
    <source>
        <dbReference type="ARBA" id="ARBA00023125"/>
    </source>
</evidence>
<dbReference type="GO" id="GO:0005829">
    <property type="term" value="C:cytosol"/>
    <property type="evidence" value="ECO:0007669"/>
    <property type="project" value="TreeGrafter"/>
</dbReference>
<dbReference type="AlphaFoldDB" id="A0A916QAV2"/>
<evidence type="ECO:0000313" key="12">
    <source>
        <dbReference type="EMBL" id="GFO85263.1"/>
    </source>
</evidence>
<proteinExistence type="predicted"/>
<dbReference type="CDD" id="cd00383">
    <property type="entry name" value="trans_reg_C"/>
    <property type="match status" value="1"/>
</dbReference>
<reference evidence="12" key="1">
    <citation type="submission" date="2020-06" db="EMBL/GenBank/DDBJ databases">
        <title>Characterization of fructooligosaccharide metabolism and fructooligosaccharide-degrading enzymes in human commensal butyrate producers.</title>
        <authorList>
            <person name="Tanno H."/>
            <person name="Fujii T."/>
            <person name="Hirano K."/>
            <person name="Maeno S."/>
            <person name="Tonozuka T."/>
            <person name="Sakamoto M."/>
            <person name="Ohkuma M."/>
            <person name="Tochio T."/>
            <person name="Endo A."/>
        </authorList>
    </citation>
    <scope>NUCLEOTIDE SEQUENCE</scope>
    <source>
        <strain evidence="12">JCM 17466</strain>
    </source>
</reference>
<dbReference type="Proteomes" id="UP000613208">
    <property type="component" value="Unassembled WGS sequence"/>
</dbReference>
<gene>
    <name evidence="12" type="ORF">ANBU17_16100</name>
</gene>
<dbReference type="InterPro" id="IPR001789">
    <property type="entry name" value="Sig_transdc_resp-reg_receiver"/>
</dbReference>
<dbReference type="InterPro" id="IPR039420">
    <property type="entry name" value="WalR-like"/>
</dbReference>
<name>A0A916QAV2_9FIRM</name>
<dbReference type="PANTHER" id="PTHR48111:SF2">
    <property type="entry name" value="RESPONSE REGULATOR SAER"/>
    <property type="match status" value="1"/>
</dbReference>
<keyword evidence="5 9" id="KW-0238">DNA-binding</keyword>
<dbReference type="InterPro" id="IPR016032">
    <property type="entry name" value="Sig_transdc_resp-reg_C-effctor"/>
</dbReference>
<dbReference type="InterPro" id="IPR001867">
    <property type="entry name" value="OmpR/PhoB-type_DNA-bd"/>
</dbReference>
<dbReference type="CDD" id="cd17574">
    <property type="entry name" value="REC_OmpR"/>
    <property type="match status" value="1"/>
</dbReference>
<evidence type="ECO:0000256" key="1">
    <source>
        <dbReference type="ARBA" id="ARBA00018672"/>
    </source>
</evidence>
<evidence type="ECO:0000256" key="3">
    <source>
        <dbReference type="ARBA" id="ARBA00023012"/>
    </source>
</evidence>
<dbReference type="PROSITE" id="PS51755">
    <property type="entry name" value="OMPR_PHOB"/>
    <property type="match status" value="1"/>
</dbReference>
<evidence type="ECO:0000256" key="2">
    <source>
        <dbReference type="ARBA" id="ARBA00022553"/>
    </source>
</evidence>
<evidence type="ECO:0000313" key="13">
    <source>
        <dbReference type="Proteomes" id="UP000613208"/>
    </source>
</evidence>
<dbReference type="SUPFAM" id="SSF46894">
    <property type="entry name" value="C-terminal effector domain of the bipartite response regulators"/>
    <property type="match status" value="1"/>
</dbReference>
<feature type="domain" description="OmpR/PhoB-type" evidence="11">
    <location>
        <begin position="133"/>
        <end position="233"/>
    </location>
</feature>
<dbReference type="GO" id="GO:0006355">
    <property type="term" value="P:regulation of DNA-templated transcription"/>
    <property type="evidence" value="ECO:0007669"/>
    <property type="project" value="InterPro"/>
</dbReference>
<dbReference type="GO" id="GO:0000156">
    <property type="term" value="F:phosphorelay response regulator activity"/>
    <property type="evidence" value="ECO:0007669"/>
    <property type="project" value="TreeGrafter"/>
</dbReference>
<evidence type="ECO:0000256" key="9">
    <source>
        <dbReference type="PROSITE-ProRule" id="PRU01091"/>
    </source>
</evidence>
<keyword evidence="2 8" id="KW-0597">Phosphoprotein</keyword>
<keyword evidence="13" id="KW-1185">Reference proteome</keyword>
<feature type="domain" description="Response regulatory" evidence="10">
    <location>
        <begin position="5"/>
        <end position="118"/>
    </location>
</feature>
<dbReference type="Pfam" id="PF00486">
    <property type="entry name" value="Trans_reg_C"/>
    <property type="match status" value="1"/>
</dbReference>
<evidence type="ECO:0000259" key="10">
    <source>
        <dbReference type="PROSITE" id="PS50110"/>
    </source>
</evidence>
<accession>A0A916QAV2</accession>
<dbReference type="Pfam" id="PF00072">
    <property type="entry name" value="Response_reg"/>
    <property type="match status" value="1"/>
</dbReference>